<organism evidence="2 3">
    <name type="scientific">Babjeviella inositovora NRRL Y-12698</name>
    <dbReference type="NCBI Taxonomy" id="984486"/>
    <lineage>
        <taxon>Eukaryota</taxon>
        <taxon>Fungi</taxon>
        <taxon>Dikarya</taxon>
        <taxon>Ascomycota</taxon>
        <taxon>Saccharomycotina</taxon>
        <taxon>Pichiomycetes</taxon>
        <taxon>Serinales incertae sedis</taxon>
        <taxon>Babjeviella</taxon>
    </lineage>
</organism>
<feature type="region of interest" description="Disordered" evidence="1">
    <location>
        <begin position="110"/>
        <end position="132"/>
    </location>
</feature>
<dbReference type="EMBL" id="KV454438">
    <property type="protein sequence ID" value="ODQ77796.1"/>
    <property type="molecule type" value="Genomic_DNA"/>
</dbReference>
<name>A0A1E3QJB7_9ASCO</name>
<sequence length="217" mass="23746">RVVLLSHLPKSTGAKTVLAAVCGGPLERIEMHGTSTAELYFLKLGDAGNFMEYGSGGMFVINGANVQPSWQEKSIGIHQPVSMEIDHEMVVNGARRCLILKKLQTAPRSRSSLSASGNSRYHVTASHSTPNQNTKGTLISEFSVDEALRDFSKYGTIVDISPVISRKLCFALHFADVRSAIAAKQEMELLDSSIGGKYKDWLVWYGKDPTDVPVYKV</sequence>
<reference evidence="3" key="1">
    <citation type="submission" date="2016-05" db="EMBL/GenBank/DDBJ databases">
        <title>Comparative genomics of biotechnologically important yeasts.</title>
        <authorList>
            <consortium name="DOE Joint Genome Institute"/>
            <person name="Riley R."/>
            <person name="Haridas S."/>
            <person name="Wolfe K.H."/>
            <person name="Lopes M.R."/>
            <person name="Hittinger C.T."/>
            <person name="Goker M."/>
            <person name="Salamov A."/>
            <person name="Wisecaver J."/>
            <person name="Long T.M."/>
            <person name="Aerts A.L."/>
            <person name="Barry K."/>
            <person name="Choi C."/>
            <person name="Clum A."/>
            <person name="Coughlan A.Y."/>
            <person name="Deshpande S."/>
            <person name="Douglass A.P."/>
            <person name="Hanson S.J."/>
            <person name="Klenk H.-P."/>
            <person name="Labutti K."/>
            <person name="Lapidus A."/>
            <person name="Lindquist E."/>
            <person name="Lipzen A."/>
            <person name="Meier-Kolthoff J.P."/>
            <person name="Ohm R.A."/>
            <person name="Otillar R.P."/>
            <person name="Pangilinan J."/>
            <person name="Peng Y."/>
            <person name="Rokas A."/>
            <person name="Rosa C.A."/>
            <person name="Scheuner C."/>
            <person name="Sibirny A.A."/>
            <person name="Slot J.C."/>
            <person name="Stielow J.B."/>
            <person name="Sun H."/>
            <person name="Kurtzman C.P."/>
            <person name="Blackwell M."/>
            <person name="Grigoriev I.V."/>
            <person name="Jeffries T.W."/>
        </authorList>
    </citation>
    <scope>NUCLEOTIDE SEQUENCE [LARGE SCALE GENOMIC DNA]</scope>
    <source>
        <strain evidence="3">NRRL Y-12698</strain>
    </source>
</reference>
<proteinExistence type="predicted"/>
<dbReference type="GeneID" id="30149839"/>
<evidence type="ECO:0000313" key="3">
    <source>
        <dbReference type="Proteomes" id="UP000094336"/>
    </source>
</evidence>
<evidence type="ECO:0000256" key="1">
    <source>
        <dbReference type="SAM" id="MobiDB-lite"/>
    </source>
</evidence>
<dbReference type="Gene3D" id="3.30.70.330">
    <property type="match status" value="1"/>
</dbReference>
<dbReference type="InterPro" id="IPR012677">
    <property type="entry name" value="Nucleotide-bd_a/b_plait_sf"/>
</dbReference>
<dbReference type="AlphaFoldDB" id="A0A1E3QJB7"/>
<evidence type="ECO:0008006" key="4">
    <source>
        <dbReference type="Google" id="ProtNLM"/>
    </source>
</evidence>
<gene>
    <name evidence="2" type="ORF">BABINDRAFT_40687</name>
</gene>
<dbReference type="RefSeq" id="XP_018983124.1">
    <property type="nucleotide sequence ID" value="XM_019131986.1"/>
</dbReference>
<dbReference type="STRING" id="984486.A0A1E3QJB7"/>
<accession>A0A1E3QJB7</accession>
<protein>
    <recommendedName>
        <fullName evidence="4">RRM domain-containing protein</fullName>
    </recommendedName>
</protein>
<dbReference type="OrthoDB" id="4073963at2759"/>
<feature type="non-terminal residue" evidence="2">
    <location>
        <position position="1"/>
    </location>
</feature>
<dbReference type="Proteomes" id="UP000094336">
    <property type="component" value="Unassembled WGS sequence"/>
</dbReference>
<evidence type="ECO:0000313" key="2">
    <source>
        <dbReference type="EMBL" id="ODQ77796.1"/>
    </source>
</evidence>
<keyword evidence="3" id="KW-1185">Reference proteome</keyword>
<feature type="compositionally biased region" description="Low complexity" evidence="1">
    <location>
        <begin position="110"/>
        <end position="120"/>
    </location>
</feature>